<feature type="signal peptide" evidence="1">
    <location>
        <begin position="1"/>
        <end position="25"/>
    </location>
</feature>
<dbReference type="InterPro" id="IPR027843">
    <property type="entry name" value="DUF4440"/>
</dbReference>
<proteinExistence type="predicted"/>
<keyword evidence="1" id="KW-0732">Signal</keyword>
<gene>
    <name evidence="3" type="ORF">E4K64_33490</name>
</gene>
<dbReference type="NCBIfam" id="TIGR02246">
    <property type="entry name" value="SgcJ/EcaC family oxidoreductase"/>
    <property type="match status" value="1"/>
</dbReference>
<feature type="domain" description="DUF4440" evidence="2">
    <location>
        <begin position="34"/>
        <end position="152"/>
    </location>
</feature>
<dbReference type="InterPro" id="IPR011944">
    <property type="entry name" value="Steroid_delta5-4_isomerase"/>
</dbReference>
<evidence type="ECO:0000256" key="1">
    <source>
        <dbReference type="SAM" id="SignalP"/>
    </source>
</evidence>
<evidence type="ECO:0000259" key="2">
    <source>
        <dbReference type="Pfam" id="PF14534"/>
    </source>
</evidence>
<comment type="caution">
    <text evidence="3">The sequence shown here is derived from an EMBL/GenBank/DDBJ whole genome shotgun (WGS) entry which is preliminary data.</text>
</comment>
<dbReference type="SUPFAM" id="SSF54427">
    <property type="entry name" value="NTF2-like"/>
    <property type="match status" value="1"/>
</dbReference>
<dbReference type="InterPro" id="IPR032710">
    <property type="entry name" value="NTF2-like_dom_sf"/>
</dbReference>
<sequence>MEFEMIRNLFGLTFLAIAMSLSASAQEETREAAIRAIVADQVSAWDAGDGIRFCQSAAPDISAFNTSGADMSGKDVFCQRQLQILGGIFKGTTKKQTIRRLRFITDDVAVVDIDNEIHALKATPSGAALSTDGVSRTRLMEVFVRRDGRWLMEAFYNIDVKSSK</sequence>
<organism evidence="3 4">
    <name type="scientific">Bradyrhizobium frederickii</name>
    <dbReference type="NCBI Taxonomy" id="2560054"/>
    <lineage>
        <taxon>Bacteria</taxon>
        <taxon>Pseudomonadati</taxon>
        <taxon>Pseudomonadota</taxon>
        <taxon>Alphaproteobacteria</taxon>
        <taxon>Hyphomicrobiales</taxon>
        <taxon>Nitrobacteraceae</taxon>
        <taxon>Bradyrhizobium</taxon>
    </lineage>
</organism>
<dbReference type="Gene3D" id="3.10.450.50">
    <property type="match status" value="1"/>
</dbReference>
<dbReference type="Proteomes" id="UP000297700">
    <property type="component" value="Unassembled WGS sequence"/>
</dbReference>
<dbReference type="AlphaFoldDB" id="A0A4Y9NN21"/>
<name>A0A4Y9NN21_9BRAD</name>
<reference evidence="3 4" key="1">
    <citation type="submission" date="2019-03" db="EMBL/GenBank/DDBJ databases">
        <title>Bradyrhizobium strains diversity.</title>
        <authorList>
            <person name="Urquiaga M.C.O."/>
            <person name="Hungria M."/>
            <person name="Delamuta J.R.M."/>
            <person name="Klepa M.S."/>
        </authorList>
    </citation>
    <scope>NUCLEOTIDE SEQUENCE [LARGE SCALE GENOMIC DNA]</scope>
    <source>
        <strain evidence="3 4">CNPSo 3426</strain>
    </source>
</reference>
<feature type="chain" id="PRO_5021238698" evidence="1">
    <location>
        <begin position="26"/>
        <end position="164"/>
    </location>
</feature>
<accession>A0A4Y9NN21</accession>
<protein>
    <submittedName>
        <fullName evidence="3">SgcJ/EcaC family oxidoreductase</fullName>
    </submittedName>
</protein>
<dbReference type="Pfam" id="PF14534">
    <property type="entry name" value="DUF4440"/>
    <property type="match status" value="1"/>
</dbReference>
<evidence type="ECO:0000313" key="3">
    <source>
        <dbReference type="EMBL" id="TFV69290.1"/>
    </source>
</evidence>
<dbReference type="EMBL" id="SPQS01000028">
    <property type="protein sequence ID" value="TFV69290.1"/>
    <property type="molecule type" value="Genomic_DNA"/>
</dbReference>
<evidence type="ECO:0000313" key="4">
    <source>
        <dbReference type="Proteomes" id="UP000297700"/>
    </source>
</evidence>